<reference evidence="1" key="1">
    <citation type="submission" date="2016-11" db="UniProtKB">
        <authorList>
            <consortium name="WormBaseParasite"/>
        </authorList>
    </citation>
    <scope>IDENTIFICATION</scope>
    <source>
        <strain evidence="1">pt0022</strain>
    </source>
</reference>
<dbReference type="STRING" id="6293.A0A1I8EJA8"/>
<dbReference type="Gene3D" id="1.20.5.170">
    <property type="match status" value="1"/>
</dbReference>
<sequence>ELSSVVDCLQNELNGKNEFIKSLTKECNDKEWSLGEYRQWLHDSTNRIQNLEKELCKSNDYVEQLKQEIENRNTDTSNYLATINGLNDEFCAKNVYIANLEKAKNDIELSLGEHQQWLQNANERIVQLEECKIEKDAMIKELHNEIDKLSKMVVLDLKTALEAVKKEAQQEKIETNIDH</sequence>
<evidence type="ECO:0000313" key="1">
    <source>
        <dbReference type="WBParaSite" id="maker-PairedContig_2499-snap-gene-0.5-mRNA-1"/>
    </source>
</evidence>
<name>A0A1I8EJA8_WUCBA</name>
<dbReference type="AlphaFoldDB" id="A0A1I8EJA8"/>
<protein>
    <submittedName>
        <fullName evidence="1">Uncharacterized protein</fullName>
    </submittedName>
</protein>
<organism evidence="1">
    <name type="scientific">Wuchereria bancrofti</name>
    <dbReference type="NCBI Taxonomy" id="6293"/>
    <lineage>
        <taxon>Eukaryota</taxon>
        <taxon>Metazoa</taxon>
        <taxon>Ecdysozoa</taxon>
        <taxon>Nematoda</taxon>
        <taxon>Chromadorea</taxon>
        <taxon>Rhabditida</taxon>
        <taxon>Spirurina</taxon>
        <taxon>Spiruromorpha</taxon>
        <taxon>Filarioidea</taxon>
        <taxon>Onchocercidae</taxon>
        <taxon>Wuchereria</taxon>
    </lineage>
</organism>
<dbReference type="Gene3D" id="1.20.5.300">
    <property type="match status" value="1"/>
</dbReference>
<accession>A0A1I8EJA8</accession>
<proteinExistence type="predicted"/>
<dbReference type="WBParaSite" id="maker-PairedContig_2499-snap-gene-0.5-mRNA-1">
    <property type="protein sequence ID" value="maker-PairedContig_2499-snap-gene-0.5-mRNA-1"/>
    <property type="gene ID" value="maker-PairedContig_2499-snap-gene-0.5"/>
</dbReference>